<dbReference type="EMBL" id="JAEUXJ010000008">
    <property type="protein sequence ID" value="MBL6457278.1"/>
    <property type="molecule type" value="Genomic_DNA"/>
</dbReference>
<evidence type="ECO:0000313" key="2">
    <source>
        <dbReference type="Proteomes" id="UP000606490"/>
    </source>
</evidence>
<gene>
    <name evidence="1" type="ORF">JMJ55_18235</name>
</gene>
<keyword evidence="2" id="KW-1185">Reference proteome</keyword>
<organism evidence="1 2">
    <name type="scientific">Belnapia mucosa</name>
    <dbReference type="NCBI Taxonomy" id="2804532"/>
    <lineage>
        <taxon>Bacteria</taxon>
        <taxon>Pseudomonadati</taxon>
        <taxon>Pseudomonadota</taxon>
        <taxon>Alphaproteobacteria</taxon>
        <taxon>Acetobacterales</taxon>
        <taxon>Roseomonadaceae</taxon>
        <taxon>Belnapia</taxon>
    </lineage>
</organism>
<name>A0ABS1V6I5_9PROT</name>
<reference evidence="1 2" key="1">
    <citation type="submission" date="2021-01" db="EMBL/GenBank/DDBJ databases">
        <title>Belnapia mucosa sp. nov. and Belnapia arida sp. nov., isolated from the Tabernas Desert (Almeria, Spain).</title>
        <authorList>
            <person name="Molina-Menor E."/>
            <person name="Vidal-Verdu A."/>
            <person name="Calonge A."/>
            <person name="Satari L."/>
            <person name="Pereto Magraner J."/>
            <person name="Porcar Miralles M."/>
        </authorList>
    </citation>
    <scope>NUCLEOTIDE SEQUENCE [LARGE SCALE GENOMIC DNA]</scope>
    <source>
        <strain evidence="1 2">T6</strain>
    </source>
</reference>
<evidence type="ECO:0008006" key="3">
    <source>
        <dbReference type="Google" id="ProtNLM"/>
    </source>
</evidence>
<proteinExistence type="predicted"/>
<dbReference type="Proteomes" id="UP000606490">
    <property type="component" value="Unassembled WGS sequence"/>
</dbReference>
<accession>A0ABS1V6I5</accession>
<evidence type="ECO:0000313" key="1">
    <source>
        <dbReference type="EMBL" id="MBL6457278.1"/>
    </source>
</evidence>
<sequence length="95" mass="10468">MVVSEPRPEPPSAIAARRQAYWRWIEPLIASGEVRSVHARVGRGAVVLFDLPGNEALHRRLNEWADIIPAQFTLYPLLEPEAAKGFLSGQQGAPA</sequence>
<comment type="caution">
    <text evidence="1">The sequence shown here is derived from an EMBL/GenBank/DDBJ whole genome shotgun (WGS) entry which is preliminary data.</text>
</comment>
<dbReference type="RefSeq" id="WP_202827028.1">
    <property type="nucleotide sequence ID" value="NZ_JAEUXJ010000008.1"/>
</dbReference>
<protein>
    <recommendedName>
        <fullName evidence="3">Muconolactone delta-isomerase</fullName>
    </recommendedName>
</protein>